<dbReference type="RefSeq" id="WP_092441100.1">
    <property type="nucleotide sequence ID" value="NZ_FMYP01000155.1"/>
</dbReference>
<gene>
    <name evidence="2" type="ORF">SAMN05216323_11553</name>
</gene>
<dbReference type="STRING" id="1640674.SAMN05216323_11553"/>
<proteinExistence type="predicted"/>
<evidence type="ECO:0000259" key="1">
    <source>
        <dbReference type="PROSITE" id="PS50930"/>
    </source>
</evidence>
<keyword evidence="2" id="KW-0067">ATP-binding</keyword>
<sequence length="109" mass="12858">MKTDERLLQMLLVDDIIYIEKDNGCTIANTKGNKQKIIEITLDKLEEQLPQDKFFRVHKSFIVNLAEVAEIIQDGKTQLAILKNRKEIPISKRRNRLLLYKLREYSIMI</sequence>
<evidence type="ECO:0000313" key="3">
    <source>
        <dbReference type="Proteomes" id="UP000199452"/>
    </source>
</evidence>
<reference evidence="2 3" key="1">
    <citation type="submission" date="2016-09" db="EMBL/GenBank/DDBJ databases">
        <authorList>
            <person name="Capua I."/>
            <person name="De Benedictis P."/>
            <person name="Joannis T."/>
            <person name="Lombin L.H."/>
            <person name="Cattoli G."/>
        </authorList>
    </citation>
    <scope>NUCLEOTIDE SEQUENCE [LARGE SCALE GENOMIC DNA]</scope>
    <source>
        <strain evidence="2 3">A7P-90m</strain>
    </source>
</reference>
<keyword evidence="3" id="KW-1185">Reference proteome</keyword>
<name>A0A1G6U5R4_9BACT</name>
<dbReference type="SMART" id="SM00850">
    <property type="entry name" value="LytTR"/>
    <property type="match status" value="1"/>
</dbReference>
<keyword evidence="2" id="KW-0547">Nucleotide-binding</keyword>
<dbReference type="InterPro" id="IPR046947">
    <property type="entry name" value="LytR-like"/>
</dbReference>
<dbReference type="PANTHER" id="PTHR37299">
    <property type="entry name" value="TRANSCRIPTIONAL REGULATOR-RELATED"/>
    <property type="match status" value="1"/>
</dbReference>
<dbReference type="Proteomes" id="UP000199452">
    <property type="component" value="Unassembled WGS sequence"/>
</dbReference>
<dbReference type="GO" id="GO:0003677">
    <property type="term" value="F:DNA binding"/>
    <property type="evidence" value="ECO:0007669"/>
    <property type="project" value="InterPro"/>
</dbReference>
<accession>A0A1G6U5R4</accession>
<evidence type="ECO:0000313" key="2">
    <source>
        <dbReference type="EMBL" id="SDD36708.1"/>
    </source>
</evidence>
<dbReference type="OrthoDB" id="1490554at2"/>
<dbReference type="InterPro" id="IPR007492">
    <property type="entry name" value="LytTR_DNA-bd_dom"/>
</dbReference>
<dbReference type="GO" id="GO:0005524">
    <property type="term" value="F:ATP binding"/>
    <property type="evidence" value="ECO:0007669"/>
    <property type="project" value="UniProtKB-KW"/>
</dbReference>
<dbReference type="GO" id="GO:0000156">
    <property type="term" value="F:phosphorelay response regulator activity"/>
    <property type="evidence" value="ECO:0007669"/>
    <property type="project" value="InterPro"/>
</dbReference>
<dbReference type="PANTHER" id="PTHR37299:SF1">
    <property type="entry name" value="STAGE 0 SPORULATION PROTEIN A HOMOLOG"/>
    <property type="match status" value="1"/>
</dbReference>
<dbReference type="Gene3D" id="2.40.50.1020">
    <property type="entry name" value="LytTr DNA-binding domain"/>
    <property type="match status" value="1"/>
</dbReference>
<protein>
    <submittedName>
        <fullName evidence="2">ABC-2 type transport system ATP-binding protein/two-component system, LytT family, response regulator</fullName>
    </submittedName>
</protein>
<dbReference type="Pfam" id="PF04397">
    <property type="entry name" value="LytTR"/>
    <property type="match status" value="1"/>
</dbReference>
<feature type="domain" description="HTH LytTR-type" evidence="1">
    <location>
        <begin position="1"/>
        <end position="104"/>
    </location>
</feature>
<dbReference type="AlphaFoldDB" id="A0A1G6U5R4"/>
<dbReference type="PROSITE" id="PS50930">
    <property type="entry name" value="HTH_LYTTR"/>
    <property type="match status" value="1"/>
</dbReference>
<organism evidence="2 3">
    <name type="scientific">Williamwhitmania taraxaci</name>
    <dbReference type="NCBI Taxonomy" id="1640674"/>
    <lineage>
        <taxon>Bacteria</taxon>
        <taxon>Pseudomonadati</taxon>
        <taxon>Bacteroidota</taxon>
        <taxon>Bacteroidia</taxon>
        <taxon>Bacteroidales</taxon>
        <taxon>Williamwhitmaniaceae</taxon>
        <taxon>Williamwhitmania</taxon>
    </lineage>
</organism>
<dbReference type="EMBL" id="FMYP01000155">
    <property type="protein sequence ID" value="SDD36708.1"/>
    <property type="molecule type" value="Genomic_DNA"/>
</dbReference>